<evidence type="ECO:0000313" key="1">
    <source>
        <dbReference type="EMBL" id="CAB4137464.1"/>
    </source>
</evidence>
<protein>
    <submittedName>
        <fullName evidence="1">Uncharacterized protein</fullName>
    </submittedName>
</protein>
<accession>A0A6J5LS91</accession>
<gene>
    <name evidence="1" type="ORF">UFOVP326_31</name>
</gene>
<organism evidence="1">
    <name type="scientific">uncultured Caudovirales phage</name>
    <dbReference type="NCBI Taxonomy" id="2100421"/>
    <lineage>
        <taxon>Viruses</taxon>
        <taxon>Duplodnaviria</taxon>
        <taxon>Heunggongvirae</taxon>
        <taxon>Uroviricota</taxon>
        <taxon>Caudoviricetes</taxon>
        <taxon>Peduoviridae</taxon>
        <taxon>Maltschvirus</taxon>
        <taxon>Maltschvirus maltsch</taxon>
    </lineage>
</organism>
<sequence>MDAMTAAPSPAAAADELGGFLIRNLSNPFYAQGFTWWHYKPQNTIREVVAPNFFGGAADRMVPGDLIVASCADGKVEFLVTAAEEPDVVEAAITSSFIVQPLRAAPQ</sequence>
<proteinExistence type="predicted"/>
<dbReference type="EMBL" id="LR796340">
    <property type="protein sequence ID" value="CAB4137464.1"/>
    <property type="molecule type" value="Genomic_DNA"/>
</dbReference>
<reference evidence="1" key="1">
    <citation type="submission" date="2020-04" db="EMBL/GenBank/DDBJ databases">
        <authorList>
            <person name="Chiriac C."/>
            <person name="Salcher M."/>
            <person name="Ghai R."/>
            <person name="Kavagutti S V."/>
        </authorList>
    </citation>
    <scope>NUCLEOTIDE SEQUENCE</scope>
</reference>
<name>A0A6J5LS91_9CAUD</name>